<comment type="caution">
    <text evidence="2">The sequence shown here is derived from an EMBL/GenBank/DDBJ whole genome shotgun (WGS) entry which is preliminary data.</text>
</comment>
<proteinExistence type="predicted"/>
<organism evidence="2 3">
    <name type="scientific">Danionella cerebrum</name>
    <dbReference type="NCBI Taxonomy" id="2873325"/>
    <lineage>
        <taxon>Eukaryota</taxon>
        <taxon>Metazoa</taxon>
        <taxon>Chordata</taxon>
        <taxon>Craniata</taxon>
        <taxon>Vertebrata</taxon>
        <taxon>Euteleostomi</taxon>
        <taxon>Actinopterygii</taxon>
        <taxon>Neopterygii</taxon>
        <taxon>Teleostei</taxon>
        <taxon>Ostariophysi</taxon>
        <taxon>Cypriniformes</taxon>
        <taxon>Danionidae</taxon>
        <taxon>Danioninae</taxon>
        <taxon>Danionella</taxon>
    </lineage>
</organism>
<reference evidence="2 3" key="1">
    <citation type="journal article" date="2019" name="Sci. Data">
        <title>Hybrid genome assembly and annotation of Danionella translucida.</title>
        <authorList>
            <person name="Kadobianskyi M."/>
            <person name="Schulze L."/>
            <person name="Schuelke M."/>
            <person name="Judkewitz B."/>
        </authorList>
    </citation>
    <scope>NUCLEOTIDE SEQUENCE [LARGE SCALE GENOMIC DNA]</scope>
    <source>
        <strain evidence="2 3">Bolton</strain>
    </source>
</reference>
<evidence type="ECO:0000313" key="3">
    <source>
        <dbReference type="Proteomes" id="UP000316079"/>
    </source>
</evidence>
<dbReference type="Proteomes" id="UP000316079">
    <property type="component" value="Unassembled WGS sequence"/>
</dbReference>
<feature type="region of interest" description="Disordered" evidence="1">
    <location>
        <begin position="1"/>
        <end position="40"/>
    </location>
</feature>
<name>A0A553NMX1_9TELE</name>
<accession>A0A553NMX1</accession>
<evidence type="ECO:0000256" key="1">
    <source>
        <dbReference type="SAM" id="MobiDB-lite"/>
    </source>
</evidence>
<dbReference type="AlphaFoldDB" id="A0A553NMX1"/>
<keyword evidence="3" id="KW-1185">Reference proteome</keyword>
<evidence type="ECO:0000313" key="2">
    <source>
        <dbReference type="EMBL" id="TRY66764.1"/>
    </source>
</evidence>
<protein>
    <submittedName>
        <fullName evidence="2">Uncharacterized protein</fullName>
    </submittedName>
</protein>
<feature type="compositionally biased region" description="Basic and acidic residues" evidence="1">
    <location>
        <begin position="1"/>
        <end position="27"/>
    </location>
</feature>
<sequence length="60" mass="6788">MEEKKKKKTEEKKKKEGAQKKAAEQKTKGHSTKVDTQTVHVRGQTLPTVYMLASQLSDES</sequence>
<gene>
    <name evidence="2" type="ORF">DNTS_028799</name>
</gene>
<dbReference type="EMBL" id="SRMA01026824">
    <property type="protein sequence ID" value="TRY66764.1"/>
    <property type="molecule type" value="Genomic_DNA"/>
</dbReference>